<evidence type="ECO:0000313" key="2">
    <source>
        <dbReference type="EMBL" id="CAC5362930.1"/>
    </source>
</evidence>
<dbReference type="SUPFAM" id="SSF57414">
    <property type="entry name" value="Hairpin loop containing domain-like"/>
    <property type="match status" value="1"/>
</dbReference>
<keyword evidence="3" id="KW-1185">Reference proteome</keyword>
<dbReference type="InterPro" id="IPR016187">
    <property type="entry name" value="CTDL_fold"/>
</dbReference>
<feature type="domain" description="C-type lectin" evidence="1">
    <location>
        <begin position="132"/>
        <end position="253"/>
    </location>
</feature>
<name>A0A6J8A6W5_MYTCO</name>
<dbReference type="AlphaFoldDB" id="A0A6J8A6W5"/>
<evidence type="ECO:0000259" key="1">
    <source>
        <dbReference type="PROSITE" id="PS50041"/>
    </source>
</evidence>
<dbReference type="Gene3D" id="3.10.100.10">
    <property type="entry name" value="Mannose-Binding Protein A, subunit A"/>
    <property type="match status" value="1"/>
</dbReference>
<dbReference type="InterPro" id="IPR016186">
    <property type="entry name" value="C-type_lectin-like/link_sf"/>
</dbReference>
<dbReference type="Pfam" id="PF00059">
    <property type="entry name" value="Lectin_C"/>
    <property type="match status" value="1"/>
</dbReference>
<proteinExistence type="predicted"/>
<protein>
    <recommendedName>
        <fullName evidence="1">C-type lectin domain-containing protein</fullName>
    </recommendedName>
</protein>
<gene>
    <name evidence="2" type="ORF">MCOR_4529</name>
</gene>
<sequence length="256" mass="29387">MIRYLLLLLYVLFFIVTFIVTSNGRRVTYASAKAKADFVNITVNSVAPINVQLGQKQIRCLKSCLDNVLCMSFFYNFLSRECRHFGVDFTDPGEGVPENGWKYYTVVRDCRINGYACPTSTGYTFFADICLCYKYVAIKSTHWQAKQYCANIKGYLIKINRKLKQREMERLLASLPVLDSKQENGNIFIQGTRVGNTSKWRYDDGQEITYFQWNKGKSQPQLSTGENVIAMQKVWGSLWHDATAASKIMFVCEVLL</sequence>
<dbReference type="SUPFAM" id="SSF56436">
    <property type="entry name" value="C-type lectin-like"/>
    <property type="match status" value="1"/>
</dbReference>
<dbReference type="Proteomes" id="UP000507470">
    <property type="component" value="Unassembled WGS sequence"/>
</dbReference>
<dbReference type="InterPro" id="IPR001304">
    <property type="entry name" value="C-type_lectin-like"/>
</dbReference>
<dbReference type="SMART" id="SM00034">
    <property type="entry name" value="CLECT"/>
    <property type="match status" value="1"/>
</dbReference>
<dbReference type="PROSITE" id="PS50041">
    <property type="entry name" value="C_TYPE_LECTIN_2"/>
    <property type="match status" value="1"/>
</dbReference>
<evidence type="ECO:0000313" key="3">
    <source>
        <dbReference type="Proteomes" id="UP000507470"/>
    </source>
</evidence>
<reference evidence="2 3" key="1">
    <citation type="submission" date="2020-06" db="EMBL/GenBank/DDBJ databases">
        <authorList>
            <person name="Li R."/>
            <person name="Bekaert M."/>
        </authorList>
    </citation>
    <scope>NUCLEOTIDE SEQUENCE [LARGE SCALE GENOMIC DNA]</scope>
    <source>
        <strain evidence="3">wild</strain>
    </source>
</reference>
<organism evidence="2 3">
    <name type="scientific">Mytilus coruscus</name>
    <name type="common">Sea mussel</name>
    <dbReference type="NCBI Taxonomy" id="42192"/>
    <lineage>
        <taxon>Eukaryota</taxon>
        <taxon>Metazoa</taxon>
        <taxon>Spiralia</taxon>
        <taxon>Lophotrochozoa</taxon>
        <taxon>Mollusca</taxon>
        <taxon>Bivalvia</taxon>
        <taxon>Autobranchia</taxon>
        <taxon>Pteriomorphia</taxon>
        <taxon>Mytilida</taxon>
        <taxon>Mytiloidea</taxon>
        <taxon>Mytilidae</taxon>
        <taxon>Mytilinae</taxon>
        <taxon>Mytilus</taxon>
    </lineage>
</organism>
<accession>A0A6J8A6W5</accession>
<dbReference type="CDD" id="cd00037">
    <property type="entry name" value="CLECT"/>
    <property type="match status" value="1"/>
</dbReference>
<dbReference type="EMBL" id="CACVKT020000782">
    <property type="protein sequence ID" value="CAC5362930.1"/>
    <property type="molecule type" value="Genomic_DNA"/>
</dbReference>
<dbReference type="OrthoDB" id="6125778at2759"/>